<reference evidence="1" key="1">
    <citation type="journal article" date="2014" name="Int. J. Syst. Evol. Microbiol.">
        <title>Complete genome sequence of Corynebacterium casei LMG S-19264T (=DSM 44701T), isolated from a smear-ripened cheese.</title>
        <authorList>
            <consortium name="US DOE Joint Genome Institute (JGI-PGF)"/>
            <person name="Walter F."/>
            <person name="Albersmeier A."/>
            <person name="Kalinowski J."/>
            <person name="Ruckert C."/>
        </authorList>
    </citation>
    <scope>NUCLEOTIDE SEQUENCE</scope>
    <source>
        <strain evidence="1">CCM 7684</strain>
    </source>
</reference>
<dbReference type="GO" id="GO:0044781">
    <property type="term" value="P:bacterial-type flagellum organization"/>
    <property type="evidence" value="ECO:0007669"/>
    <property type="project" value="InterPro"/>
</dbReference>
<name>A0A8J2YF55_9RHOB</name>
<sequence length="131" mass="14106">MHSAMQAYARTAQKTASPRELESQLLLRAASKLQAVCDGRVSDAGGIAEALIYTRRLWAVLLSSITRPDNPLPVEIKQNLANLGGFIIKRTLSAEVVFAVEKIEPLIALNREIAAGLRDSATPGEPVQQAS</sequence>
<evidence type="ECO:0000313" key="1">
    <source>
        <dbReference type="EMBL" id="GGE40523.1"/>
    </source>
</evidence>
<accession>A0A8J2YF55</accession>
<dbReference type="EMBL" id="BMCP01000002">
    <property type="protein sequence ID" value="GGE40523.1"/>
    <property type="molecule type" value="Genomic_DNA"/>
</dbReference>
<protein>
    <recommendedName>
        <fullName evidence="3">Flagellar biosynthesis regulatory protein FlaF</fullName>
    </recommendedName>
</protein>
<proteinExistence type="predicted"/>
<comment type="caution">
    <text evidence="1">The sequence shown here is derived from an EMBL/GenBank/DDBJ whole genome shotgun (WGS) entry which is preliminary data.</text>
</comment>
<evidence type="ECO:0000313" key="2">
    <source>
        <dbReference type="Proteomes" id="UP000602745"/>
    </source>
</evidence>
<dbReference type="RefSeq" id="WP_229729300.1">
    <property type="nucleotide sequence ID" value="NZ_BMCP01000002.1"/>
</dbReference>
<dbReference type="Pfam" id="PF07309">
    <property type="entry name" value="FlaF"/>
    <property type="match status" value="1"/>
</dbReference>
<reference evidence="1" key="2">
    <citation type="submission" date="2020-09" db="EMBL/GenBank/DDBJ databases">
        <authorList>
            <person name="Sun Q."/>
            <person name="Sedlacek I."/>
        </authorList>
    </citation>
    <scope>NUCLEOTIDE SEQUENCE</scope>
    <source>
        <strain evidence="1">CCM 7684</strain>
    </source>
</reference>
<evidence type="ECO:0008006" key="3">
    <source>
        <dbReference type="Google" id="ProtNLM"/>
    </source>
</evidence>
<dbReference type="InterPro" id="IPR010845">
    <property type="entry name" value="FlaF"/>
</dbReference>
<dbReference type="Proteomes" id="UP000602745">
    <property type="component" value="Unassembled WGS sequence"/>
</dbReference>
<dbReference type="AlphaFoldDB" id="A0A8J2YF55"/>
<organism evidence="1 2">
    <name type="scientific">Agaricicola taiwanensis</name>
    <dbReference type="NCBI Taxonomy" id="591372"/>
    <lineage>
        <taxon>Bacteria</taxon>
        <taxon>Pseudomonadati</taxon>
        <taxon>Pseudomonadota</taxon>
        <taxon>Alphaproteobacteria</taxon>
        <taxon>Rhodobacterales</taxon>
        <taxon>Paracoccaceae</taxon>
        <taxon>Agaricicola</taxon>
    </lineage>
</organism>
<keyword evidence="2" id="KW-1185">Reference proteome</keyword>
<gene>
    <name evidence="1" type="ORF">GCM10007276_17330</name>
</gene>
<dbReference type="NCBIfam" id="NF009435">
    <property type="entry name" value="PRK12794.1"/>
    <property type="match status" value="1"/>
</dbReference>